<protein>
    <recommendedName>
        <fullName evidence="4">Holin</fullName>
    </recommendedName>
</protein>
<keyword evidence="3" id="KW-1185">Reference proteome</keyword>
<dbReference type="EMBL" id="MH884513">
    <property type="protein sequence ID" value="AYP68732.1"/>
    <property type="molecule type" value="Genomic_DNA"/>
</dbReference>
<evidence type="ECO:0000313" key="3">
    <source>
        <dbReference type="Proteomes" id="UP000275945"/>
    </source>
</evidence>
<organism evidence="2 3">
    <name type="scientific">Bacillus phage vB_BpsS-36</name>
    <dbReference type="NCBI Taxonomy" id="2419622"/>
    <lineage>
        <taxon>Viruses</taxon>
        <taxon>Duplodnaviria</taxon>
        <taxon>Heunggongvirae</taxon>
        <taxon>Uroviricota</taxon>
        <taxon>Caudoviricetes</taxon>
        <taxon>Ehrlichviridae</taxon>
        <taxon>Nairobivirus</taxon>
        <taxon>Nairobivirus nv36</taxon>
    </lineage>
</organism>
<keyword evidence="1" id="KW-0812">Transmembrane</keyword>
<reference evidence="2 3" key="1">
    <citation type="submission" date="2018-09" db="EMBL/GenBank/DDBJ databases">
        <title>Comparative Genomic Analysis of Eight Novel Haloalkaliphilic Bacteriophages from Lake Elmenteita, Kenya.</title>
        <authorList>
            <person name="Akhwale J.K."/>
        </authorList>
    </citation>
    <scope>NUCLEOTIDE SEQUENCE [LARGE SCALE GENOMIC DNA]</scope>
</reference>
<evidence type="ECO:0000256" key="1">
    <source>
        <dbReference type="SAM" id="Phobius"/>
    </source>
</evidence>
<dbReference type="Proteomes" id="UP000275945">
    <property type="component" value="Segment"/>
</dbReference>
<proteinExistence type="predicted"/>
<evidence type="ECO:0000313" key="2">
    <source>
        <dbReference type="EMBL" id="AYP68732.1"/>
    </source>
</evidence>
<name>A0A3G3BWQ7_9CAUD</name>
<accession>A0A3G3BWQ7</accession>
<keyword evidence="1" id="KW-1133">Transmembrane helix</keyword>
<feature type="transmembrane region" description="Helical" evidence="1">
    <location>
        <begin position="15"/>
        <end position="35"/>
    </location>
</feature>
<gene>
    <name evidence="2" type="ORF">BpsS36_00026</name>
</gene>
<keyword evidence="1" id="KW-0472">Membrane</keyword>
<sequence>MGVNEISNIASSETVFAILFIGLLFLVGKFIKQFIEKQREDSNKREEYIFSMHERQQEESKLREEKLHSHLSRNTDQLEKIAGTLDKLETRVEHNFSEVWKEINNKQDKGRDE</sequence>
<evidence type="ECO:0008006" key="4">
    <source>
        <dbReference type="Google" id="ProtNLM"/>
    </source>
</evidence>